<feature type="domain" description="Cytochrome c" evidence="6">
    <location>
        <begin position="37"/>
        <end position="131"/>
    </location>
</feature>
<evidence type="ECO:0000313" key="8">
    <source>
        <dbReference type="Proteomes" id="UP000318017"/>
    </source>
</evidence>
<keyword evidence="1 4" id="KW-0349">Heme</keyword>
<name>A0A518G042_9BACT</name>
<dbReference type="PANTHER" id="PTHR35889:SF3">
    <property type="entry name" value="F-BOX DOMAIN-CONTAINING PROTEIN"/>
    <property type="match status" value="1"/>
</dbReference>
<dbReference type="EMBL" id="CP036298">
    <property type="protein sequence ID" value="QDV21936.1"/>
    <property type="molecule type" value="Genomic_DNA"/>
</dbReference>
<evidence type="ECO:0000256" key="2">
    <source>
        <dbReference type="ARBA" id="ARBA00022723"/>
    </source>
</evidence>
<dbReference type="Proteomes" id="UP000318017">
    <property type="component" value="Chromosome"/>
</dbReference>
<dbReference type="SUPFAM" id="SSF46626">
    <property type="entry name" value="Cytochrome c"/>
    <property type="match status" value="1"/>
</dbReference>
<dbReference type="KEGG" id="ahel:Q31a_02150"/>
<dbReference type="GO" id="GO:0046872">
    <property type="term" value="F:metal ion binding"/>
    <property type="evidence" value="ECO:0007669"/>
    <property type="project" value="UniProtKB-KW"/>
</dbReference>
<dbReference type="AlphaFoldDB" id="A0A518G042"/>
<proteinExistence type="predicted"/>
<dbReference type="InterPro" id="IPR022655">
    <property type="entry name" value="DUF1553"/>
</dbReference>
<sequence length="815" mass="91783">MAKQTLFPGLGWLPNVLLAALTGLCSVSLVNPLAGAADIDFAKDIQMVLARRCYACHGPDLQEGSIRFDDRTSLIAEADSGLPPLTPGKASQSELIRRITTEDESERMPPEGKPLTETEVAALAAWIDSGAEYKLHWAFQPISRPPVPEVSTPAWSRQPLDNFILSKIEQAGLAPVAEASAQSLVRRTYIDITGLPPTPEQVAAWSHDWSDQKYTQLVDQLLADPAFGERWARNWLDVVRFAETNSYERDGIKPNAWKYRDYVIRAMNSDKPYDRFVREQLAGDELDEVTPDSLTATGYYRLGIWDDEPADPLQAKFDGYDDLVATTSQGFLGLTLNCARCHDHKIDPLLQKDYYSMVAFMRDVTEYAERGDLTTNNQIDINADVGEQYDVLESRKRTMEQETRKIEQAAIQKMTATEQRATEGAGRRQVLKERMQQFVDAETWDTYQSLKQEVREIGKQLQNLPPRETVLGLAVLNAHPEQTFVQLRGSPHAPGDPVDLTFPKLIGGGAPQIPEPPADAKSAGRRRVLADWIASDDNWMTARVIVNRIWLHYFGRGIVRSPNNFGLMGDPPTHPELLDFLATELIRNNWQLKNIHRMILQSSTYRLRTQPTDELEAQDPGNDLFCHQNLRRLSAEQIRDSVLTVTGQLNAVRFGESMYPELSAEVLASQSQPGKGWGQSSAAEQSRRSIYVHVKRSLPVPMLSAFDFPETDISCEARFLTTQPGQALSMLNSDWMQQQAEYFLKRVEAEVGNDLRQQAKRCLELALSKPAQEIDVAELLDLVARLKTQYELDDHAARHAMCLVTLNLNEFFYLD</sequence>
<dbReference type="GO" id="GO:0009055">
    <property type="term" value="F:electron transfer activity"/>
    <property type="evidence" value="ECO:0007669"/>
    <property type="project" value="InterPro"/>
</dbReference>
<dbReference type="OrthoDB" id="127107at2"/>
<evidence type="ECO:0000256" key="1">
    <source>
        <dbReference type="ARBA" id="ARBA00022617"/>
    </source>
</evidence>
<dbReference type="InterPro" id="IPR009056">
    <property type="entry name" value="Cyt_c-like_dom"/>
</dbReference>
<accession>A0A518G042</accession>
<gene>
    <name evidence="7" type="ORF">Q31a_02150</name>
</gene>
<dbReference type="PROSITE" id="PS51007">
    <property type="entry name" value="CYTC"/>
    <property type="match status" value="1"/>
</dbReference>
<dbReference type="Gene3D" id="1.10.760.10">
    <property type="entry name" value="Cytochrome c-like domain"/>
    <property type="match status" value="1"/>
</dbReference>
<dbReference type="PANTHER" id="PTHR35889">
    <property type="entry name" value="CYCLOINULO-OLIGOSACCHARIDE FRUCTANOTRANSFERASE-RELATED"/>
    <property type="match status" value="1"/>
</dbReference>
<dbReference type="InterPro" id="IPR011429">
    <property type="entry name" value="Cyt_c_Planctomycete-type"/>
</dbReference>
<reference evidence="7 8" key="1">
    <citation type="submission" date="2019-02" db="EMBL/GenBank/DDBJ databases">
        <title>Deep-cultivation of Planctomycetes and their phenomic and genomic characterization uncovers novel biology.</title>
        <authorList>
            <person name="Wiegand S."/>
            <person name="Jogler M."/>
            <person name="Boedeker C."/>
            <person name="Pinto D."/>
            <person name="Vollmers J."/>
            <person name="Rivas-Marin E."/>
            <person name="Kohn T."/>
            <person name="Peeters S.H."/>
            <person name="Heuer A."/>
            <person name="Rast P."/>
            <person name="Oberbeckmann S."/>
            <person name="Bunk B."/>
            <person name="Jeske O."/>
            <person name="Meyerdierks A."/>
            <person name="Storesund J.E."/>
            <person name="Kallscheuer N."/>
            <person name="Luecker S."/>
            <person name="Lage O.M."/>
            <person name="Pohl T."/>
            <person name="Merkel B.J."/>
            <person name="Hornburger P."/>
            <person name="Mueller R.-W."/>
            <person name="Bruemmer F."/>
            <person name="Labrenz M."/>
            <person name="Spormann A.M."/>
            <person name="Op den Camp H."/>
            <person name="Overmann J."/>
            <person name="Amann R."/>
            <person name="Jetten M.S.M."/>
            <person name="Mascher T."/>
            <person name="Medema M.H."/>
            <person name="Devos D.P."/>
            <person name="Kaster A.-K."/>
            <person name="Ovreas L."/>
            <person name="Rohde M."/>
            <person name="Galperin M.Y."/>
            <person name="Jogler C."/>
        </authorList>
    </citation>
    <scope>NUCLEOTIDE SEQUENCE [LARGE SCALE GENOMIC DNA]</scope>
    <source>
        <strain evidence="7 8">Q31a</strain>
    </source>
</reference>
<evidence type="ECO:0000313" key="7">
    <source>
        <dbReference type="EMBL" id="QDV21936.1"/>
    </source>
</evidence>
<evidence type="ECO:0000256" key="5">
    <source>
        <dbReference type="SAM" id="Coils"/>
    </source>
</evidence>
<dbReference type="RefSeq" id="WP_145072704.1">
    <property type="nucleotide sequence ID" value="NZ_CP036298.1"/>
</dbReference>
<dbReference type="InterPro" id="IPR036909">
    <property type="entry name" value="Cyt_c-like_dom_sf"/>
</dbReference>
<organism evidence="7 8">
    <name type="scientific">Aureliella helgolandensis</name>
    <dbReference type="NCBI Taxonomy" id="2527968"/>
    <lineage>
        <taxon>Bacteria</taxon>
        <taxon>Pseudomonadati</taxon>
        <taxon>Planctomycetota</taxon>
        <taxon>Planctomycetia</taxon>
        <taxon>Pirellulales</taxon>
        <taxon>Pirellulaceae</taxon>
        <taxon>Aureliella</taxon>
    </lineage>
</organism>
<keyword evidence="2 4" id="KW-0479">Metal-binding</keyword>
<feature type="coiled-coil region" evidence="5">
    <location>
        <begin position="382"/>
        <end position="419"/>
    </location>
</feature>
<dbReference type="Pfam" id="PF07583">
    <property type="entry name" value="PSCyt2"/>
    <property type="match status" value="1"/>
</dbReference>
<evidence type="ECO:0000259" key="6">
    <source>
        <dbReference type="PROSITE" id="PS51007"/>
    </source>
</evidence>
<evidence type="ECO:0000256" key="3">
    <source>
        <dbReference type="ARBA" id="ARBA00023004"/>
    </source>
</evidence>
<dbReference type="Pfam" id="PF07635">
    <property type="entry name" value="PSCyt1"/>
    <property type="match status" value="1"/>
</dbReference>
<dbReference type="Pfam" id="PF07587">
    <property type="entry name" value="PSD1"/>
    <property type="match status" value="1"/>
</dbReference>
<dbReference type="InterPro" id="IPR011444">
    <property type="entry name" value="DUF1549"/>
</dbReference>
<protein>
    <submittedName>
        <fullName evidence="7">Planctomycete cytochrome C</fullName>
    </submittedName>
</protein>
<keyword evidence="8" id="KW-1185">Reference proteome</keyword>
<keyword evidence="5" id="KW-0175">Coiled coil</keyword>
<evidence type="ECO:0000256" key="4">
    <source>
        <dbReference type="PROSITE-ProRule" id="PRU00433"/>
    </source>
</evidence>
<keyword evidence="3 4" id="KW-0408">Iron</keyword>
<dbReference type="GO" id="GO:0020037">
    <property type="term" value="F:heme binding"/>
    <property type="evidence" value="ECO:0007669"/>
    <property type="project" value="InterPro"/>
</dbReference>